<evidence type="ECO:0000256" key="2">
    <source>
        <dbReference type="SAM" id="SignalP"/>
    </source>
</evidence>
<evidence type="ECO:0000313" key="3">
    <source>
        <dbReference type="EnsemblMetazoa" id="AMEM012027-PA"/>
    </source>
</evidence>
<keyword evidence="4" id="KW-1185">Reference proteome</keyword>
<feature type="chain" id="PRO_5008139426" description="Secreted protein" evidence="2">
    <location>
        <begin position="22"/>
        <end position="108"/>
    </location>
</feature>
<reference evidence="3" key="1">
    <citation type="submission" date="2020-05" db="UniProtKB">
        <authorList>
            <consortium name="EnsemblMetazoa"/>
        </authorList>
    </citation>
    <scope>IDENTIFICATION</scope>
    <source>
        <strain evidence="3">MAF</strain>
    </source>
</reference>
<feature type="signal peptide" evidence="2">
    <location>
        <begin position="1"/>
        <end position="21"/>
    </location>
</feature>
<feature type="region of interest" description="Disordered" evidence="1">
    <location>
        <begin position="23"/>
        <end position="48"/>
    </location>
</feature>
<organism evidence="3 4">
    <name type="scientific">Anopheles merus</name>
    <name type="common">Mosquito</name>
    <dbReference type="NCBI Taxonomy" id="30066"/>
    <lineage>
        <taxon>Eukaryota</taxon>
        <taxon>Metazoa</taxon>
        <taxon>Ecdysozoa</taxon>
        <taxon>Arthropoda</taxon>
        <taxon>Hexapoda</taxon>
        <taxon>Insecta</taxon>
        <taxon>Pterygota</taxon>
        <taxon>Neoptera</taxon>
        <taxon>Endopterygota</taxon>
        <taxon>Diptera</taxon>
        <taxon>Nematocera</taxon>
        <taxon>Culicoidea</taxon>
        <taxon>Culicidae</taxon>
        <taxon>Anophelinae</taxon>
        <taxon>Anopheles</taxon>
    </lineage>
</organism>
<evidence type="ECO:0000256" key="1">
    <source>
        <dbReference type="SAM" id="MobiDB-lite"/>
    </source>
</evidence>
<dbReference type="VEuPathDB" id="VectorBase:AMEM012027"/>
<dbReference type="AlphaFoldDB" id="A0A182VB99"/>
<name>A0A182VB99_ANOME</name>
<evidence type="ECO:0008006" key="5">
    <source>
        <dbReference type="Google" id="ProtNLM"/>
    </source>
</evidence>
<sequence>MLLPLLLLLLLLLLRSPPSDNNRFPSNARASDGSCGVLPSRHHRPTTGSRHKLVDAIATAATVAAAAAVAINDSISQHALVVVSHLAKGRLLRCCNCGSQSSDSELVL</sequence>
<protein>
    <recommendedName>
        <fullName evidence="5">Secreted protein</fullName>
    </recommendedName>
</protein>
<proteinExistence type="predicted"/>
<accession>A0A182VB99</accession>
<evidence type="ECO:0000313" key="4">
    <source>
        <dbReference type="Proteomes" id="UP000075903"/>
    </source>
</evidence>
<dbReference type="Proteomes" id="UP000075903">
    <property type="component" value="Unassembled WGS sequence"/>
</dbReference>
<dbReference type="EnsemblMetazoa" id="AMEM012027-RA">
    <property type="protein sequence ID" value="AMEM012027-PA"/>
    <property type="gene ID" value="AMEM012027"/>
</dbReference>
<keyword evidence="2" id="KW-0732">Signal</keyword>